<evidence type="ECO:0000313" key="8">
    <source>
        <dbReference type="Proteomes" id="UP000284706"/>
    </source>
</evidence>
<gene>
    <name evidence="7" type="ORF">CVT26_002629</name>
</gene>
<comment type="caution">
    <text evidence="7">The sequence shown here is derived from an EMBL/GenBank/DDBJ whole genome shotgun (WGS) entry which is preliminary data.</text>
</comment>
<evidence type="ECO:0000256" key="3">
    <source>
        <dbReference type="ARBA" id="ARBA00022723"/>
    </source>
</evidence>
<dbReference type="SFLD" id="SFLDG01020">
    <property type="entry name" value="Terpene_Cyclase_Like_2"/>
    <property type="match status" value="1"/>
</dbReference>
<dbReference type="PANTHER" id="PTHR35201">
    <property type="entry name" value="TERPENE SYNTHASE"/>
    <property type="match status" value="1"/>
</dbReference>
<comment type="similarity">
    <text evidence="2 6">Belongs to the terpene synthase family.</text>
</comment>
<evidence type="ECO:0000256" key="4">
    <source>
        <dbReference type="ARBA" id="ARBA00022842"/>
    </source>
</evidence>
<dbReference type="OrthoDB" id="6486656at2759"/>
<keyword evidence="8" id="KW-1185">Reference proteome</keyword>
<evidence type="ECO:0000256" key="1">
    <source>
        <dbReference type="ARBA" id="ARBA00001946"/>
    </source>
</evidence>
<dbReference type="EC" id="4.2.3.-" evidence="6"/>
<keyword evidence="4 6" id="KW-0460">Magnesium</keyword>
<dbReference type="GO" id="GO:0008299">
    <property type="term" value="P:isoprenoid biosynthetic process"/>
    <property type="evidence" value="ECO:0007669"/>
    <property type="project" value="UniProtKB-ARBA"/>
</dbReference>
<evidence type="ECO:0000313" key="7">
    <source>
        <dbReference type="EMBL" id="PPQ64797.1"/>
    </source>
</evidence>
<dbReference type="EMBL" id="NHYE01005662">
    <property type="protein sequence ID" value="PPQ64797.1"/>
    <property type="molecule type" value="Genomic_DNA"/>
</dbReference>
<keyword evidence="3 6" id="KW-0479">Metal-binding</keyword>
<dbReference type="InterPro" id="IPR034686">
    <property type="entry name" value="Terpene_cyclase-like_2"/>
</dbReference>
<protein>
    <recommendedName>
        <fullName evidence="6">Terpene synthase</fullName>
        <ecNumber evidence="6">4.2.3.-</ecNumber>
    </recommendedName>
</protein>
<organism evidence="7 8">
    <name type="scientific">Gymnopilus dilepis</name>
    <dbReference type="NCBI Taxonomy" id="231916"/>
    <lineage>
        <taxon>Eukaryota</taxon>
        <taxon>Fungi</taxon>
        <taxon>Dikarya</taxon>
        <taxon>Basidiomycota</taxon>
        <taxon>Agaricomycotina</taxon>
        <taxon>Agaricomycetes</taxon>
        <taxon>Agaricomycetidae</taxon>
        <taxon>Agaricales</taxon>
        <taxon>Agaricineae</taxon>
        <taxon>Hymenogastraceae</taxon>
        <taxon>Gymnopilus</taxon>
    </lineage>
</organism>
<keyword evidence="5 6" id="KW-0456">Lyase</keyword>
<reference evidence="7 8" key="1">
    <citation type="journal article" date="2018" name="Evol. Lett.">
        <title>Horizontal gene cluster transfer increased hallucinogenic mushroom diversity.</title>
        <authorList>
            <person name="Reynolds H.T."/>
            <person name="Vijayakumar V."/>
            <person name="Gluck-Thaler E."/>
            <person name="Korotkin H.B."/>
            <person name="Matheny P.B."/>
            <person name="Slot J.C."/>
        </authorList>
    </citation>
    <scope>NUCLEOTIDE SEQUENCE [LARGE SCALE GENOMIC DNA]</scope>
    <source>
        <strain evidence="7 8">SRW20</strain>
    </source>
</reference>
<dbReference type="Pfam" id="PF19086">
    <property type="entry name" value="Terpene_syn_C_2"/>
    <property type="match status" value="1"/>
</dbReference>
<dbReference type="Gene3D" id="1.10.600.10">
    <property type="entry name" value="Farnesyl Diphosphate Synthase"/>
    <property type="match status" value="1"/>
</dbReference>
<evidence type="ECO:0000256" key="6">
    <source>
        <dbReference type="RuleBase" id="RU366034"/>
    </source>
</evidence>
<accession>A0A409VEZ7</accession>
<dbReference type="PANTHER" id="PTHR35201:SF4">
    <property type="entry name" value="BETA-PINACENE SYNTHASE-RELATED"/>
    <property type="match status" value="1"/>
</dbReference>
<dbReference type="SFLD" id="SFLDS00005">
    <property type="entry name" value="Isoprenoid_Synthase_Type_I"/>
    <property type="match status" value="1"/>
</dbReference>
<sequence length="371" mass="42239">MSTTTTVTSTQLASSNLEVLEALKANTLTVTANKEEAPFYILPDTLCIWPYERIISPYYRAAQAESVAWLESFHPFTPTGQKAFNKCDFSLVSALTFPKASHEVLRGCCDLMHTFFTLDEHTDPLPTDQVIVHCEATMDAILHPDKPRPEGEPIIGEIARQFWKRASAHAHQATKERFVKAWRSYLDSVILQAQRRDKGRYICTIDEYMVSRRDNIGSDPSFAFLEMSLELDIPHYVMEHPHIVALNRDTTDMIVLANDMCSYKKEILVDDADYNAVTVVMQQNKTDVAGGIQWISDTHDDVVDHFLKLRDEVLSKQGFPSFGEDLDRQIEAYVHGLGQWIRGHDEWNFGSGRYFGDEGLEIQKTRKVVMA</sequence>
<evidence type="ECO:0000256" key="2">
    <source>
        <dbReference type="ARBA" id="ARBA00006333"/>
    </source>
</evidence>
<dbReference type="InParanoid" id="A0A409VEZ7"/>
<name>A0A409VEZ7_9AGAR</name>
<dbReference type="GO" id="GO:0010333">
    <property type="term" value="F:terpene synthase activity"/>
    <property type="evidence" value="ECO:0007669"/>
    <property type="project" value="InterPro"/>
</dbReference>
<dbReference type="SUPFAM" id="SSF48576">
    <property type="entry name" value="Terpenoid synthases"/>
    <property type="match status" value="1"/>
</dbReference>
<comment type="cofactor">
    <cofactor evidence="1 6">
        <name>Mg(2+)</name>
        <dbReference type="ChEBI" id="CHEBI:18420"/>
    </cofactor>
</comment>
<dbReference type="Proteomes" id="UP000284706">
    <property type="component" value="Unassembled WGS sequence"/>
</dbReference>
<evidence type="ECO:0000256" key="5">
    <source>
        <dbReference type="ARBA" id="ARBA00023239"/>
    </source>
</evidence>
<dbReference type="GO" id="GO:0046872">
    <property type="term" value="F:metal ion binding"/>
    <property type="evidence" value="ECO:0007669"/>
    <property type="project" value="UniProtKB-KW"/>
</dbReference>
<proteinExistence type="inferred from homology"/>
<dbReference type="InterPro" id="IPR008949">
    <property type="entry name" value="Isoprenoid_synthase_dom_sf"/>
</dbReference>
<dbReference type="AlphaFoldDB" id="A0A409VEZ7"/>